<protein>
    <submittedName>
        <fullName evidence="1">BZ3500_MvSof-1268-A1-R1_Chr10-1g02774 protein</fullName>
    </submittedName>
</protein>
<dbReference type="EMBL" id="FMWP01000116">
    <property type="protein sequence ID" value="SDA01546.1"/>
    <property type="molecule type" value="Genomic_DNA"/>
</dbReference>
<accession>A0A2X0N8F8</accession>
<keyword evidence="2" id="KW-1185">Reference proteome</keyword>
<dbReference type="AlphaFoldDB" id="A0A2X0N8F8"/>
<proteinExistence type="predicted"/>
<evidence type="ECO:0000313" key="1">
    <source>
        <dbReference type="EMBL" id="SDA01546.1"/>
    </source>
</evidence>
<name>A0A2X0N8F8_9BASI</name>
<gene>
    <name evidence="1" type="ORF">BZ3500_MVSOF-1268-A1-R1_CHR10-1G02774</name>
</gene>
<sequence length="184" mass="20061">MPSRSMRDGAKFNTDDIRSYVLDGITPDDWTPSQRSARDVVAREILANSIDSAEVSAVLDKIPTADIFTKALGPKIFSTHCYALGLRTRHPRLGSASHSRGGGVKSPLSARQGRLGRCARLLAWPLWWGLRRARVPQRAGAGGFRARAASPPLQWGLSRARLPQRSSDFARAWAYPSAGPLSIS</sequence>
<dbReference type="Proteomes" id="UP000249723">
    <property type="component" value="Unassembled WGS sequence"/>
</dbReference>
<reference evidence="2" key="1">
    <citation type="submission" date="2016-10" db="EMBL/GenBank/DDBJ databases">
        <authorList>
            <person name="Jeantristanb JTB J.-T."/>
            <person name="Ricardo R."/>
        </authorList>
    </citation>
    <scope>NUCLEOTIDE SEQUENCE [LARGE SCALE GENOMIC DNA]</scope>
</reference>
<evidence type="ECO:0000313" key="2">
    <source>
        <dbReference type="Proteomes" id="UP000249723"/>
    </source>
</evidence>
<organism evidence="1 2">
    <name type="scientific">Microbotryum saponariae</name>
    <dbReference type="NCBI Taxonomy" id="289078"/>
    <lineage>
        <taxon>Eukaryota</taxon>
        <taxon>Fungi</taxon>
        <taxon>Dikarya</taxon>
        <taxon>Basidiomycota</taxon>
        <taxon>Pucciniomycotina</taxon>
        <taxon>Microbotryomycetes</taxon>
        <taxon>Microbotryales</taxon>
        <taxon>Microbotryaceae</taxon>
        <taxon>Microbotryum</taxon>
    </lineage>
</organism>